<feature type="region of interest" description="Disordered" evidence="4">
    <location>
        <begin position="291"/>
        <end position="334"/>
    </location>
</feature>
<reference evidence="6" key="1">
    <citation type="journal article" date="2014" name="Nat. Genet.">
        <title>The genome of the stress-tolerant wild tomato species Solanum pennellii.</title>
        <authorList>
            <person name="Bolger A."/>
            <person name="Scossa F."/>
            <person name="Bolger M.E."/>
            <person name="Lanz C."/>
            <person name="Maumus F."/>
            <person name="Tohge T."/>
            <person name="Quesneville H."/>
            <person name="Alseekh S."/>
            <person name="Sorensen I."/>
            <person name="Lichtenstein G."/>
            <person name="Fich E.A."/>
            <person name="Conte M."/>
            <person name="Keller H."/>
            <person name="Schneeberger K."/>
            <person name="Schwacke R."/>
            <person name="Ofner I."/>
            <person name="Vrebalov J."/>
            <person name="Xu Y."/>
            <person name="Osorio S."/>
            <person name="Aflitos S.A."/>
            <person name="Schijlen E."/>
            <person name="Jimenez-Gomez J.M."/>
            <person name="Ryngajllo M."/>
            <person name="Kimura S."/>
            <person name="Kumar R."/>
            <person name="Koenig D."/>
            <person name="Headland L.R."/>
            <person name="Maloof J.N."/>
            <person name="Sinha N."/>
            <person name="van Ham R.C."/>
            <person name="Lankhorst R.K."/>
            <person name="Mao L."/>
            <person name="Vogel A."/>
            <person name="Arsova B."/>
            <person name="Panstruga R."/>
            <person name="Fei Z."/>
            <person name="Rose J.K."/>
            <person name="Zamir D."/>
            <person name="Carrari F."/>
            <person name="Giovannoni J.J."/>
            <person name="Weigel D."/>
            <person name="Usadel B."/>
            <person name="Fernie A.R."/>
        </authorList>
    </citation>
    <scope>NUCLEOTIDE SEQUENCE [LARGE SCALE GENOMIC DNA]</scope>
    <source>
        <strain evidence="6">cv. LA0716</strain>
    </source>
</reference>
<evidence type="ECO:0000259" key="5">
    <source>
        <dbReference type="PROSITE" id="PS51366"/>
    </source>
</evidence>
<name>A0ABM1GBY3_SOLPN</name>
<feature type="compositionally biased region" description="Basic and acidic residues" evidence="4">
    <location>
        <begin position="50"/>
        <end position="81"/>
    </location>
</feature>
<feature type="domain" description="MI" evidence="5">
    <location>
        <begin position="746"/>
        <end position="862"/>
    </location>
</feature>
<keyword evidence="3" id="KW-0539">Nucleus</keyword>
<comment type="subcellular location">
    <subcellularLocation>
        <location evidence="1">Nucleus</location>
    </subcellularLocation>
</comment>
<evidence type="ECO:0000256" key="4">
    <source>
        <dbReference type="SAM" id="MobiDB-lite"/>
    </source>
</evidence>
<dbReference type="Pfam" id="PF02847">
    <property type="entry name" value="MA3"/>
    <property type="match status" value="1"/>
</dbReference>
<protein>
    <submittedName>
        <fullName evidence="7">Nucleolar MIF4G domain-containing protein 1 homolog</fullName>
    </submittedName>
</protein>
<feature type="compositionally biased region" description="Basic and acidic residues" evidence="4">
    <location>
        <begin position="297"/>
        <end position="331"/>
    </location>
</feature>
<evidence type="ECO:0000256" key="2">
    <source>
        <dbReference type="ARBA" id="ARBA00022845"/>
    </source>
</evidence>
<dbReference type="InterPro" id="IPR050781">
    <property type="entry name" value="CWC22_splicing_factor"/>
</dbReference>
<gene>
    <name evidence="7" type="primary">LOC107013568</name>
</gene>
<dbReference type="SMART" id="SM00544">
    <property type="entry name" value="MA3"/>
    <property type="match status" value="1"/>
</dbReference>
<dbReference type="PANTHER" id="PTHR18034">
    <property type="entry name" value="CELL CYCLE CONTROL PROTEIN CWF22-RELATED"/>
    <property type="match status" value="1"/>
</dbReference>
<dbReference type="Proteomes" id="UP000694930">
    <property type="component" value="Chromosome 3"/>
</dbReference>
<evidence type="ECO:0000256" key="1">
    <source>
        <dbReference type="ARBA" id="ARBA00004123"/>
    </source>
</evidence>
<dbReference type="PANTHER" id="PTHR18034:SF4">
    <property type="entry name" value="NUCLEOLAR MIF4G DOMAIN-CONTAINING PROTEIN 1"/>
    <property type="match status" value="1"/>
</dbReference>
<dbReference type="GeneID" id="107013568"/>
<feature type="compositionally biased region" description="Basic residues" evidence="4">
    <location>
        <begin position="1"/>
        <end position="22"/>
    </location>
</feature>
<proteinExistence type="predicted"/>
<evidence type="ECO:0000313" key="6">
    <source>
        <dbReference type="Proteomes" id="UP000694930"/>
    </source>
</evidence>
<dbReference type="Gene3D" id="1.25.40.180">
    <property type="match status" value="2"/>
</dbReference>
<accession>A0ABM1GBY3</accession>
<feature type="region of interest" description="Disordered" evidence="4">
    <location>
        <begin position="1"/>
        <end position="94"/>
    </location>
</feature>
<keyword evidence="2" id="KW-0810">Translation regulation</keyword>
<dbReference type="PROSITE" id="PS51366">
    <property type="entry name" value="MI"/>
    <property type="match status" value="1"/>
</dbReference>
<evidence type="ECO:0000256" key="3">
    <source>
        <dbReference type="ARBA" id="ARBA00023242"/>
    </source>
</evidence>
<dbReference type="RefSeq" id="XP_015068934.1">
    <property type="nucleotide sequence ID" value="XM_015213448.2"/>
</dbReference>
<sequence>MEKKKSRKESRKEARKAKKHKKFDSWIQHQQTQKARRMLPNSKPTQTVHSRKDSQVQRHEHLHSLNSKKDLDTSPRLDSSKVENTSLKRKHVSSKNSKTMFMEYLKMEKEGDTISADVDLRLERKLAKKLKVKNEKLRGDDDIDMLLEGIPSVVDCNSQLNESLEGTDTDPSHKKLKKKTVVEVLDGKLVSEDGKFDPSCVSYVEHVDTDLQAKQKESKKMKRKKTKFEELLATEMRGQDISADEDLALERKLAKKLKVKRGKLLGDPDDMNNLFEGIPSLLDSFEDENTQLVGEAPQKRDRSSSNERSKEKRYNKEVQGEDHNQEEEQKAESTSYCTDVKAAARSAAKENAKYVAPRLRSCLGDDSEEFAQIRRRLRGLLNRMSEANVESITSEISTIYQTVGRTFGSQIISDEVLASCSRGPRGNEQLFVPAALEKFYASWHDPVNTKNGRKHGPDMSSKSTMEKQVSCLTMNVKQATLGVANCLSDSPPWSTILSDSCTSQEIFIARSGNCSFNGISSNHLLVDIFSFFHCQFSAYTVKDLFQRLLIIRFYFVAAESFAPKPSDFLSLLIILLSNGSASGPDSLPQEFLLVLSNFLSTLLACGMKLRGDDPVGMKNFIVSVQNRVNELKSSSGEGQSNSMGKRMEFMLEMICDIKNNKKRTKEETLPLTRIKKWLQQLRVVDILIRGLKWSKLIDPDKRGQWWMSGNIDSTTDVQDVASTIDLEVTEAQKMLQLAAAQRMNTDARRAIFCVIMSGEDYIDAFEKLLRLDLQGKQDREIIRVLVECCLQEKAFNKYYCALASKLCSHDKNNKFTLQYCLWDHFKELDQMQLIRSMHLSKFVAEMVASFSLSLAVLKAVDLSDSSQLTPKRIMHFRMLFETILEFPEKLVWNIFTRIALLPEYESLRDGIVFFILKYVIDSQKSLADKFKIAKNALNNVEGVIM</sequence>
<organism evidence="6 7">
    <name type="scientific">Solanum pennellii</name>
    <name type="common">Tomato</name>
    <name type="synonym">Lycopersicon pennellii</name>
    <dbReference type="NCBI Taxonomy" id="28526"/>
    <lineage>
        <taxon>Eukaryota</taxon>
        <taxon>Viridiplantae</taxon>
        <taxon>Streptophyta</taxon>
        <taxon>Embryophyta</taxon>
        <taxon>Tracheophyta</taxon>
        <taxon>Spermatophyta</taxon>
        <taxon>Magnoliopsida</taxon>
        <taxon>eudicotyledons</taxon>
        <taxon>Gunneridae</taxon>
        <taxon>Pentapetalae</taxon>
        <taxon>asterids</taxon>
        <taxon>lamiids</taxon>
        <taxon>Solanales</taxon>
        <taxon>Solanaceae</taxon>
        <taxon>Solanoideae</taxon>
        <taxon>Solaneae</taxon>
        <taxon>Solanum</taxon>
        <taxon>Solanum subgen. Lycopersicon</taxon>
    </lineage>
</organism>
<dbReference type="InterPro" id="IPR003891">
    <property type="entry name" value="Initiation_fac_eIF4g_MI"/>
</dbReference>
<reference evidence="7" key="2">
    <citation type="submission" date="2025-08" db="UniProtKB">
        <authorList>
            <consortium name="RefSeq"/>
        </authorList>
    </citation>
    <scope>IDENTIFICATION</scope>
</reference>
<keyword evidence="6" id="KW-1185">Reference proteome</keyword>
<evidence type="ECO:0000313" key="7">
    <source>
        <dbReference type="RefSeq" id="XP_015068934.1"/>
    </source>
</evidence>